<gene>
    <name evidence="1" type="ORF">T4B_3342</name>
</gene>
<accession>A0A0V1GSF0</accession>
<organism evidence="1 2">
    <name type="scientific">Trichinella pseudospiralis</name>
    <name type="common">Parasitic roundworm</name>
    <dbReference type="NCBI Taxonomy" id="6337"/>
    <lineage>
        <taxon>Eukaryota</taxon>
        <taxon>Metazoa</taxon>
        <taxon>Ecdysozoa</taxon>
        <taxon>Nematoda</taxon>
        <taxon>Enoplea</taxon>
        <taxon>Dorylaimia</taxon>
        <taxon>Trichinellida</taxon>
        <taxon>Trichinellidae</taxon>
        <taxon>Trichinella</taxon>
    </lineage>
</organism>
<feature type="non-terminal residue" evidence="1">
    <location>
        <position position="1"/>
    </location>
</feature>
<comment type="caution">
    <text evidence="1">The sequence shown here is derived from an EMBL/GenBank/DDBJ whole genome shotgun (WGS) entry which is preliminary data.</text>
</comment>
<keyword evidence="2" id="KW-1185">Reference proteome</keyword>
<name>A0A0V1GSF0_TRIPS</name>
<evidence type="ECO:0000313" key="1">
    <source>
        <dbReference type="EMBL" id="KRZ00836.1"/>
    </source>
</evidence>
<reference evidence="1 2" key="1">
    <citation type="submission" date="2015-01" db="EMBL/GenBank/DDBJ databases">
        <title>Evolution of Trichinella species and genotypes.</title>
        <authorList>
            <person name="Korhonen P.K."/>
            <person name="Edoardo P."/>
            <person name="Giuseppe L.R."/>
            <person name="Gasser R.B."/>
        </authorList>
    </citation>
    <scope>NUCLEOTIDE SEQUENCE [LARGE SCALE GENOMIC DNA]</scope>
    <source>
        <strain evidence="1">ISS588</strain>
    </source>
</reference>
<sequence length="72" mass="8385">LMVFMVSINSEDELHMCCPFNTQIYSTFKMAELHEDSSMRLLTDLMCTIVESAAEERNSNWKMHIIVNFGYS</sequence>
<dbReference type="AlphaFoldDB" id="A0A0V1GSF0"/>
<protein>
    <submittedName>
        <fullName evidence="1">Uncharacterized protein</fullName>
    </submittedName>
</protein>
<proteinExistence type="predicted"/>
<dbReference type="Proteomes" id="UP000054805">
    <property type="component" value="Unassembled WGS sequence"/>
</dbReference>
<dbReference type="EMBL" id="JYDS01000739">
    <property type="protein sequence ID" value="KRZ00836.1"/>
    <property type="molecule type" value="Genomic_DNA"/>
</dbReference>
<evidence type="ECO:0000313" key="2">
    <source>
        <dbReference type="Proteomes" id="UP000054805"/>
    </source>
</evidence>